<comment type="catalytic activity">
    <reaction evidence="1">
        <text>ATP + protein L-histidine = ADP + protein N-phospho-L-histidine.</text>
        <dbReference type="EC" id="2.7.13.3"/>
    </reaction>
</comment>
<keyword evidence="3" id="KW-0597">Phosphoprotein</keyword>
<gene>
    <name evidence="10" type="ORF">FHR82_002029</name>
</gene>
<dbReference type="AlphaFoldDB" id="A0A7W7Q2L3"/>
<accession>A0A7W7Q2L3</accession>
<dbReference type="EMBL" id="JACHJQ010000002">
    <property type="protein sequence ID" value="MBB4905812.1"/>
    <property type="molecule type" value="Genomic_DNA"/>
</dbReference>
<feature type="transmembrane region" description="Helical" evidence="8">
    <location>
        <begin position="305"/>
        <end position="327"/>
    </location>
</feature>
<dbReference type="CDD" id="cd00075">
    <property type="entry name" value="HATPase"/>
    <property type="match status" value="1"/>
</dbReference>
<evidence type="ECO:0000256" key="6">
    <source>
        <dbReference type="ARBA" id="ARBA00023012"/>
    </source>
</evidence>
<evidence type="ECO:0000256" key="5">
    <source>
        <dbReference type="ARBA" id="ARBA00022777"/>
    </source>
</evidence>
<evidence type="ECO:0000256" key="3">
    <source>
        <dbReference type="ARBA" id="ARBA00022553"/>
    </source>
</evidence>
<evidence type="ECO:0000256" key="8">
    <source>
        <dbReference type="SAM" id="Phobius"/>
    </source>
</evidence>
<proteinExistence type="predicted"/>
<dbReference type="Pfam" id="PF02518">
    <property type="entry name" value="HATPase_c"/>
    <property type="match status" value="1"/>
</dbReference>
<dbReference type="PANTHER" id="PTHR44936">
    <property type="entry name" value="SENSOR PROTEIN CREC"/>
    <property type="match status" value="1"/>
</dbReference>
<dbReference type="SUPFAM" id="SSF55874">
    <property type="entry name" value="ATPase domain of HSP90 chaperone/DNA topoisomerase II/histidine kinase"/>
    <property type="match status" value="1"/>
</dbReference>
<evidence type="ECO:0000313" key="10">
    <source>
        <dbReference type="EMBL" id="MBB4905812.1"/>
    </source>
</evidence>
<dbReference type="PROSITE" id="PS50109">
    <property type="entry name" value="HIS_KIN"/>
    <property type="match status" value="1"/>
</dbReference>
<dbReference type="InterPro" id="IPR050980">
    <property type="entry name" value="2C_sensor_his_kinase"/>
</dbReference>
<dbReference type="GO" id="GO:0004673">
    <property type="term" value="F:protein histidine kinase activity"/>
    <property type="evidence" value="ECO:0007669"/>
    <property type="project" value="UniProtKB-EC"/>
</dbReference>
<comment type="caution">
    <text evidence="10">The sequence shown here is derived from an EMBL/GenBank/DDBJ whole genome shotgun (WGS) entry which is preliminary data.</text>
</comment>
<dbReference type="InterPro" id="IPR013587">
    <property type="entry name" value="Nitrate/nitrite_sensing"/>
</dbReference>
<dbReference type="EC" id="2.7.13.3" evidence="2"/>
<keyword evidence="4" id="KW-0808">Transferase</keyword>
<dbReference type="SMART" id="SM00387">
    <property type="entry name" value="HATPase_c"/>
    <property type="match status" value="1"/>
</dbReference>
<protein>
    <recommendedName>
        <fullName evidence="2">histidine kinase</fullName>
        <ecNumber evidence="2">2.7.13.3</ecNumber>
    </recommendedName>
</protein>
<dbReference type="Gene3D" id="3.30.565.10">
    <property type="entry name" value="Histidine kinase-like ATPase, C-terminal domain"/>
    <property type="match status" value="1"/>
</dbReference>
<dbReference type="GO" id="GO:0000160">
    <property type="term" value="P:phosphorelay signal transduction system"/>
    <property type="evidence" value="ECO:0007669"/>
    <property type="project" value="UniProtKB-KW"/>
</dbReference>
<evidence type="ECO:0000259" key="9">
    <source>
        <dbReference type="PROSITE" id="PS50109"/>
    </source>
</evidence>
<evidence type="ECO:0000256" key="1">
    <source>
        <dbReference type="ARBA" id="ARBA00000085"/>
    </source>
</evidence>
<evidence type="ECO:0000256" key="4">
    <source>
        <dbReference type="ARBA" id="ARBA00022679"/>
    </source>
</evidence>
<feature type="domain" description="Histidine kinase" evidence="9">
    <location>
        <begin position="408"/>
        <end position="630"/>
    </location>
</feature>
<organism evidence="10 11">
    <name type="scientific">Actinophytocola algeriensis</name>
    <dbReference type="NCBI Taxonomy" id="1768010"/>
    <lineage>
        <taxon>Bacteria</taxon>
        <taxon>Bacillati</taxon>
        <taxon>Actinomycetota</taxon>
        <taxon>Actinomycetes</taxon>
        <taxon>Pseudonocardiales</taxon>
        <taxon>Pseudonocardiaceae</taxon>
    </lineage>
</organism>
<keyword evidence="6" id="KW-0902">Two-component regulatory system</keyword>
<reference evidence="10 11" key="1">
    <citation type="submission" date="2020-08" db="EMBL/GenBank/DDBJ databases">
        <title>Genomic Encyclopedia of Type Strains, Phase III (KMG-III): the genomes of soil and plant-associated and newly described type strains.</title>
        <authorList>
            <person name="Whitman W."/>
        </authorList>
    </citation>
    <scope>NUCLEOTIDE SEQUENCE [LARGE SCALE GENOMIC DNA]</scope>
    <source>
        <strain evidence="10 11">CECT 8960</strain>
    </source>
</reference>
<dbReference type="InterPro" id="IPR005467">
    <property type="entry name" value="His_kinase_dom"/>
</dbReference>
<keyword evidence="5 10" id="KW-0418">Kinase</keyword>
<keyword evidence="8" id="KW-0472">Membrane</keyword>
<feature type="region of interest" description="Disordered" evidence="7">
    <location>
        <begin position="686"/>
        <end position="707"/>
    </location>
</feature>
<feature type="compositionally biased region" description="Low complexity" evidence="7">
    <location>
        <begin position="648"/>
        <end position="659"/>
    </location>
</feature>
<dbReference type="PANTHER" id="PTHR44936:SF9">
    <property type="entry name" value="SENSOR PROTEIN CREC"/>
    <property type="match status" value="1"/>
</dbReference>
<feature type="compositionally biased region" description="Basic and acidic residues" evidence="7">
    <location>
        <begin position="695"/>
        <end position="707"/>
    </location>
</feature>
<sequence length="707" mass="74917">MSLARKLALLVAVPLIAVVGFAALALSTSVGQAVDSGRLADEVSLGRTAGALTRDLHRERLASLAMLQNPPTDDQRAEFRRLAGETDAHAAEYRTRRAALSVVPDHFADVLGRIDTALADLPGLREQVLSGEHANLSAITFRYRITAADLATLRERVSAGAPAELTGDLRAAAQLSRITEYIGLQEIAVLRAAADPYLSPAMNDEVRAARAGVVDAAYAFSQGAPAAWRDWYDRARVGEDATAVQVLDDGVARTQPGQKVVLDAAAWTAAMNAHLDRLGAVEQRVDDAVVASVEAHRDGQVLRTLIQAAIVVATLAAAVALAIWLGTPMIRGLRGLRSAAHTAAYESLPIAVFALRGRNALGNATPKEYADAHGDAVAVRGTDEIAQVGKAFNELNHSAIHLAAQQAALRDQMDSMFVALARRAERLTSALIAQVDLTERGEQDPDRLAALFTLDHLATRMRRTNNSLLILGGEGSARVRKEPMTCHDLLGAAVSQIARYQQVDLHSEVDQQNLDRVVASEMTDHLAHLFAELIDNATAFSSPNSRVTVVAAPAGDGVVVTVTDKGLGFAPDALAAARASLADPDQNPGAVRAMGLAVVGRIASWYGIDIEIRSEPKQGTVVKVGLPPRVFTRRADFDWFHGQAKATAPSTIATTPAKPEQAPAAGADQRDSAKISGVMTAFARGIGAHRSANGKPDRPAPDLVEKS</sequence>
<evidence type="ECO:0000313" key="11">
    <source>
        <dbReference type="Proteomes" id="UP000520767"/>
    </source>
</evidence>
<name>A0A7W7Q2L3_9PSEU</name>
<dbReference type="RefSeq" id="WP_184809991.1">
    <property type="nucleotide sequence ID" value="NZ_JACHJQ010000002.1"/>
</dbReference>
<dbReference type="InterPro" id="IPR003594">
    <property type="entry name" value="HATPase_dom"/>
</dbReference>
<dbReference type="Pfam" id="PF08376">
    <property type="entry name" value="NIT"/>
    <property type="match status" value="1"/>
</dbReference>
<feature type="region of interest" description="Disordered" evidence="7">
    <location>
        <begin position="648"/>
        <end position="673"/>
    </location>
</feature>
<dbReference type="Proteomes" id="UP000520767">
    <property type="component" value="Unassembled WGS sequence"/>
</dbReference>
<keyword evidence="8" id="KW-0812">Transmembrane</keyword>
<evidence type="ECO:0000256" key="7">
    <source>
        <dbReference type="SAM" id="MobiDB-lite"/>
    </source>
</evidence>
<keyword evidence="8" id="KW-1133">Transmembrane helix</keyword>
<keyword evidence="11" id="KW-1185">Reference proteome</keyword>
<dbReference type="InterPro" id="IPR036890">
    <property type="entry name" value="HATPase_C_sf"/>
</dbReference>
<evidence type="ECO:0000256" key="2">
    <source>
        <dbReference type="ARBA" id="ARBA00012438"/>
    </source>
</evidence>